<dbReference type="GO" id="GO:0030224">
    <property type="term" value="P:monocyte differentiation"/>
    <property type="evidence" value="ECO:0007669"/>
    <property type="project" value="TreeGrafter"/>
</dbReference>
<dbReference type="Proteomes" id="UP001148018">
    <property type="component" value="Unassembled WGS sequence"/>
</dbReference>
<comment type="similarity">
    <text evidence="1 2">Belongs to the pirin family.</text>
</comment>
<proteinExistence type="inferred from homology"/>
<protein>
    <submittedName>
        <fullName evidence="5">Uncharacterized protein</fullName>
    </submittedName>
</protein>
<dbReference type="AlphaFoldDB" id="A0A9Q0DSW2"/>
<dbReference type="Gene3D" id="3.50.50.60">
    <property type="entry name" value="FAD/NAD(P)-binding domain"/>
    <property type="match status" value="1"/>
</dbReference>
<keyword evidence="6" id="KW-1185">Reference proteome</keyword>
<feature type="domain" description="Pirin C-terminal" evidence="4">
    <location>
        <begin position="658"/>
        <end position="764"/>
    </location>
</feature>
<reference evidence="5" key="1">
    <citation type="submission" date="2022-07" db="EMBL/GenBank/DDBJ databases">
        <title>Chromosome-level genome of Muraenolepis orangiensis.</title>
        <authorList>
            <person name="Kim J."/>
        </authorList>
    </citation>
    <scope>NUCLEOTIDE SEQUENCE</scope>
    <source>
        <strain evidence="5">KU_S4_2022</strain>
        <tissue evidence="5">Muscle</tissue>
    </source>
</reference>
<comment type="caution">
    <text evidence="5">The sequence shown here is derived from an EMBL/GenBank/DDBJ whole genome shotgun (WGS) entry which is preliminary data.</text>
</comment>
<feature type="domain" description="Pirin N-terminal" evidence="3">
    <location>
        <begin position="550"/>
        <end position="605"/>
    </location>
</feature>
<dbReference type="Pfam" id="PF05726">
    <property type="entry name" value="Pirin_C"/>
    <property type="match status" value="1"/>
</dbReference>
<gene>
    <name evidence="5" type="ORF">NHX12_005291</name>
</gene>
<dbReference type="GO" id="GO:0005634">
    <property type="term" value="C:nucleus"/>
    <property type="evidence" value="ECO:0007669"/>
    <property type="project" value="TreeGrafter"/>
</dbReference>
<sequence>MSLSGAEIARRYRERCDADPERRRKYLETERAKWQKDREIGKKKAVKQRVKERTVPLEEPDGDATSAPDLRVVDSYGAWACLWESQFSALNIPHLRSHTLVHTDPFNKKALLDFVMREGRSAELQSLPDQGFIHDDHAFFSDTRLGRREQRRLHMTSSLKNNMAVSLPGTQLSLDFFKEQVERYQLDRVLLQGTVDSITPMANIPGWVERIAEDYPEERLRHTVSLMHHLASARHTGSSLGEGQVCEAGQRLMVIGGGLTSAHIVSIALQQGASHVTWVMRKYLQLKQFDVGDVEGLVGRYAHVEHGVKLDGRAYLGQFYGQKSLLRRLAMIRQARKGGAVTPEAYVQLKPFIHSGQVELKTYCQVSQARWCYRRQVWSVTLCSGVGWTGDRIWLATGCKLDARQDPLLSGVMKEYPVQSLQWAPGCPLYVMGQYSALQVGPHAVNLAGGQAASARIAADIMRRRGTRDVKKVERTVESVEQDEGVGAQVRRSIGRKELRNLDPFLMLDEFRLSKPAGFPDHPHRGFETGASLNPTRVFTSTDAMEGPLSEVTYVLEGCSAHEDFCGHSGRLSPGDLQWMTAGRGVVHAEMPVSEEPVVGLQLWVNLPGVQKMIEPSYQELRSRDVPKPSRGGVRVAVISGEALGAKSKVYTRTPTLYLDFTLQPGATHVQPVPAGWTTFVYTLSGSLNAGPEDLCQVVEPHHTVLFGDGDCVRTENKGSEEARFVLIAGEPIGEAVVQRGPFVMTTEEEISQAIRDYQSGRNGFERALTWRSQIRDGLP</sequence>
<dbReference type="EMBL" id="JANIIK010000112">
    <property type="protein sequence ID" value="KAJ3592953.1"/>
    <property type="molecule type" value="Genomic_DNA"/>
</dbReference>
<dbReference type="Gene3D" id="2.60.120.10">
    <property type="entry name" value="Jelly Rolls"/>
    <property type="match status" value="3"/>
</dbReference>
<name>A0A9Q0DSW2_9TELE</name>
<dbReference type="GO" id="GO:0008127">
    <property type="term" value="F:quercetin 2,3-dioxygenase activity"/>
    <property type="evidence" value="ECO:0007669"/>
    <property type="project" value="TreeGrafter"/>
</dbReference>
<dbReference type="InterPro" id="IPR003829">
    <property type="entry name" value="Pirin_N_dom"/>
</dbReference>
<dbReference type="CDD" id="cd02247">
    <property type="entry name" value="cupin_pirin_C"/>
    <property type="match status" value="1"/>
</dbReference>
<evidence type="ECO:0000313" key="5">
    <source>
        <dbReference type="EMBL" id="KAJ3592953.1"/>
    </source>
</evidence>
<evidence type="ECO:0000259" key="3">
    <source>
        <dbReference type="Pfam" id="PF02678"/>
    </source>
</evidence>
<dbReference type="PANTHER" id="PTHR13903">
    <property type="entry name" value="PIRIN-RELATED"/>
    <property type="match status" value="1"/>
</dbReference>
<dbReference type="InterPro" id="IPR011051">
    <property type="entry name" value="RmlC_Cupin_sf"/>
</dbReference>
<accession>A0A9Q0DSW2</accession>
<dbReference type="OrthoDB" id="76038at2759"/>
<dbReference type="InterPro" id="IPR036188">
    <property type="entry name" value="FAD/NAD-bd_sf"/>
</dbReference>
<evidence type="ECO:0000256" key="1">
    <source>
        <dbReference type="ARBA" id="ARBA00008416"/>
    </source>
</evidence>
<evidence type="ECO:0000259" key="4">
    <source>
        <dbReference type="Pfam" id="PF05726"/>
    </source>
</evidence>
<evidence type="ECO:0000313" key="6">
    <source>
        <dbReference type="Proteomes" id="UP001148018"/>
    </source>
</evidence>
<dbReference type="PANTHER" id="PTHR13903:SF8">
    <property type="entry name" value="PIRIN"/>
    <property type="match status" value="1"/>
</dbReference>
<dbReference type="InterPro" id="IPR012093">
    <property type="entry name" value="Pirin"/>
</dbReference>
<dbReference type="CDD" id="cd02909">
    <property type="entry name" value="cupin_pirin_N"/>
    <property type="match status" value="1"/>
</dbReference>
<evidence type="ECO:0000256" key="2">
    <source>
        <dbReference type="RuleBase" id="RU003457"/>
    </source>
</evidence>
<organism evidence="5 6">
    <name type="scientific">Muraenolepis orangiensis</name>
    <name type="common">Patagonian moray cod</name>
    <dbReference type="NCBI Taxonomy" id="630683"/>
    <lineage>
        <taxon>Eukaryota</taxon>
        <taxon>Metazoa</taxon>
        <taxon>Chordata</taxon>
        <taxon>Craniata</taxon>
        <taxon>Vertebrata</taxon>
        <taxon>Euteleostomi</taxon>
        <taxon>Actinopterygii</taxon>
        <taxon>Neopterygii</taxon>
        <taxon>Teleostei</taxon>
        <taxon>Neoteleostei</taxon>
        <taxon>Acanthomorphata</taxon>
        <taxon>Zeiogadaria</taxon>
        <taxon>Gadariae</taxon>
        <taxon>Gadiformes</taxon>
        <taxon>Muraenolepidoidei</taxon>
        <taxon>Muraenolepididae</taxon>
        <taxon>Muraenolepis</taxon>
    </lineage>
</organism>
<dbReference type="SUPFAM" id="SSF51905">
    <property type="entry name" value="FAD/NAD(P)-binding domain"/>
    <property type="match status" value="1"/>
</dbReference>
<dbReference type="Pfam" id="PF02678">
    <property type="entry name" value="Pirin"/>
    <property type="match status" value="1"/>
</dbReference>
<dbReference type="InterPro" id="IPR008778">
    <property type="entry name" value="Pirin_C_dom"/>
</dbReference>
<dbReference type="InterPro" id="IPR014710">
    <property type="entry name" value="RmlC-like_jellyroll"/>
</dbReference>
<dbReference type="SUPFAM" id="SSF51182">
    <property type="entry name" value="RmlC-like cupins"/>
    <property type="match status" value="1"/>
</dbReference>